<accession>A0ACC3BXJ7</accession>
<keyword evidence="2" id="KW-1185">Reference proteome</keyword>
<gene>
    <name evidence="1" type="ORF">I4F81_004781</name>
</gene>
<comment type="caution">
    <text evidence="1">The sequence shown here is derived from an EMBL/GenBank/DDBJ whole genome shotgun (WGS) entry which is preliminary data.</text>
</comment>
<organism evidence="1 2">
    <name type="scientific">Pyropia yezoensis</name>
    <name type="common">Susabi-nori</name>
    <name type="synonym">Porphyra yezoensis</name>
    <dbReference type="NCBI Taxonomy" id="2788"/>
    <lineage>
        <taxon>Eukaryota</taxon>
        <taxon>Rhodophyta</taxon>
        <taxon>Bangiophyceae</taxon>
        <taxon>Bangiales</taxon>
        <taxon>Bangiaceae</taxon>
        <taxon>Pyropia</taxon>
    </lineage>
</organism>
<dbReference type="EMBL" id="CM020618">
    <property type="protein sequence ID" value="KAK1862206.1"/>
    <property type="molecule type" value="Genomic_DNA"/>
</dbReference>
<evidence type="ECO:0000313" key="2">
    <source>
        <dbReference type="Proteomes" id="UP000798662"/>
    </source>
</evidence>
<reference evidence="1" key="1">
    <citation type="submission" date="2019-11" db="EMBL/GenBank/DDBJ databases">
        <title>Nori genome reveals adaptations in red seaweeds to the harsh intertidal environment.</title>
        <authorList>
            <person name="Wang D."/>
            <person name="Mao Y."/>
        </authorList>
    </citation>
    <scope>NUCLEOTIDE SEQUENCE</scope>
    <source>
        <tissue evidence="1">Gametophyte</tissue>
    </source>
</reference>
<sequence length="220" mass="24122">MQRVHLGSWDKGLIPLIDLTSPCPLGLLPRPPLRALRPIPPVPLAFFTSLPLTMNTMRTLAAEARWRGLWGTVRAIKMHRLGSKPYLVGEDEAGNRFFNNPALPAGRDRWVEYAEAKNFDAVKIAPEWHAWLVRSVEVPPTERTGASRPVYQGKITPNLSGTSEAYVPTNHVNSPAFKGQAGEKVSAWDPSAAGTPPGRGIRPRTPAEPAADTKDILDLK</sequence>
<name>A0ACC3BXJ7_PYRYE</name>
<dbReference type="Proteomes" id="UP000798662">
    <property type="component" value="Chromosome 1"/>
</dbReference>
<evidence type="ECO:0000313" key="1">
    <source>
        <dbReference type="EMBL" id="KAK1862206.1"/>
    </source>
</evidence>
<proteinExistence type="predicted"/>
<protein>
    <submittedName>
        <fullName evidence="1">Uncharacterized protein</fullName>
    </submittedName>
</protein>